<keyword evidence="5" id="KW-0472">Membrane</keyword>
<dbReference type="EC" id="3.4.22.49" evidence="2"/>
<reference evidence="7 8" key="1">
    <citation type="submission" date="2023-10" db="EMBL/GenBank/DDBJ databases">
        <title>Comparative genomics analysis reveals potential genetic determinants of host preference in Cryptosporidium xiaoi.</title>
        <authorList>
            <person name="Xiao L."/>
            <person name="Li J."/>
        </authorList>
    </citation>
    <scope>NUCLEOTIDE SEQUENCE [LARGE SCALE GENOMIC DNA]</scope>
    <source>
        <strain evidence="7 8">52996</strain>
    </source>
</reference>
<keyword evidence="4" id="KW-0159">Chromosome partition</keyword>
<dbReference type="GO" id="GO:0005737">
    <property type="term" value="C:cytoplasm"/>
    <property type="evidence" value="ECO:0007669"/>
    <property type="project" value="TreeGrafter"/>
</dbReference>
<dbReference type="InterPro" id="IPR005314">
    <property type="entry name" value="Peptidase_C50"/>
</dbReference>
<dbReference type="GO" id="GO:0006508">
    <property type="term" value="P:proteolysis"/>
    <property type="evidence" value="ECO:0007669"/>
    <property type="project" value="UniProtKB-KW"/>
</dbReference>
<keyword evidence="8" id="KW-1185">Reference proteome</keyword>
<feature type="transmembrane region" description="Helical" evidence="5">
    <location>
        <begin position="1881"/>
        <end position="1904"/>
    </location>
</feature>
<keyword evidence="7" id="KW-0645">Protease</keyword>
<dbReference type="InterPro" id="IPR030397">
    <property type="entry name" value="SEPARIN_core_dom"/>
</dbReference>
<evidence type="ECO:0000313" key="7">
    <source>
        <dbReference type="EMBL" id="KAK6590501.1"/>
    </source>
</evidence>
<dbReference type="PANTHER" id="PTHR12792:SF0">
    <property type="entry name" value="SEPARIN"/>
    <property type="match status" value="1"/>
</dbReference>
<evidence type="ECO:0000256" key="4">
    <source>
        <dbReference type="ARBA" id="ARBA00022829"/>
    </source>
</evidence>
<dbReference type="GO" id="GO:0004197">
    <property type="term" value="F:cysteine-type endopeptidase activity"/>
    <property type="evidence" value="ECO:0007669"/>
    <property type="project" value="InterPro"/>
</dbReference>
<evidence type="ECO:0000256" key="2">
    <source>
        <dbReference type="ARBA" id="ARBA00012489"/>
    </source>
</evidence>
<dbReference type="Proteomes" id="UP001311799">
    <property type="component" value="Unassembled WGS sequence"/>
</dbReference>
<proteinExistence type="predicted"/>
<feature type="domain" description="Peptidase C50" evidence="6">
    <location>
        <begin position="2277"/>
        <end position="2388"/>
    </location>
</feature>
<evidence type="ECO:0000256" key="1">
    <source>
        <dbReference type="ARBA" id="ARBA00000451"/>
    </source>
</evidence>
<keyword evidence="3" id="KW-0378">Hydrolase</keyword>
<dbReference type="GO" id="GO:0005634">
    <property type="term" value="C:nucleus"/>
    <property type="evidence" value="ECO:0007669"/>
    <property type="project" value="InterPro"/>
</dbReference>
<comment type="caution">
    <text evidence="7">The sequence shown here is derived from an EMBL/GenBank/DDBJ whole genome shotgun (WGS) entry which is preliminary data.</text>
</comment>
<dbReference type="Pfam" id="PF03568">
    <property type="entry name" value="Separin_C"/>
    <property type="match status" value="1"/>
</dbReference>
<name>A0AAV9Y0Q5_9CRYT</name>
<gene>
    <name evidence="7" type="ORF">RS030_152339</name>
</gene>
<evidence type="ECO:0000313" key="8">
    <source>
        <dbReference type="Proteomes" id="UP001311799"/>
    </source>
</evidence>
<keyword evidence="5" id="KW-1133">Transmembrane helix</keyword>
<protein>
    <recommendedName>
        <fullName evidence="2">separase</fullName>
        <ecNumber evidence="2">3.4.22.49</ecNumber>
    </recommendedName>
</protein>
<dbReference type="PANTHER" id="PTHR12792">
    <property type="entry name" value="EXTRA SPINDLE POLES 1-RELATED"/>
    <property type="match status" value="1"/>
</dbReference>
<evidence type="ECO:0000256" key="5">
    <source>
        <dbReference type="SAM" id="Phobius"/>
    </source>
</evidence>
<evidence type="ECO:0000259" key="6">
    <source>
        <dbReference type="PROSITE" id="PS51700"/>
    </source>
</evidence>
<keyword evidence="5" id="KW-0812">Transmembrane</keyword>
<organism evidence="7 8">
    <name type="scientific">Cryptosporidium xiaoi</name>
    <dbReference type="NCBI Taxonomy" id="659607"/>
    <lineage>
        <taxon>Eukaryota</taxon>
        <taxon>Sar</taxon>
        <taxon>Alveolata</taxon>
        <taxon>Apicomplexa</taxon>
        <taxon>Conoidasida</taxon>
        <taxon>Coccidia</taxon>
        <taxon>Eucoccidiorida</taxon>
        <taxon>Eimeriorina</taxon>
        <taxon>Cryptosporidiidae</taxon>
        <taxon>Cryptosporidium</taxon>
    </lineage>
</organism>
<comment type="catalytic activity">
    <reaction evidence="1">
        <text>All bonds known to be hydrolyzed by this endopeptidase have arginine in P1 and an acidic residue in P4. P6 is often occupied by an acidic residue or by a hydroxy-amino-acid residue, the phosphorylation of which enhances cleavage.</text>
        <dbReference type="EC" id="3.4.22.49"/>
    </reaction>
</comment>
<accession>A0AAV9Y0Q5</accession>
<dbReference type="GO" id="GO:0072686">
    <property type="term" value="C:mitotic spindle"/>
    <property type="evidence" value="ECO:0007669"/>
    <property type="project" value="TreeGrafter"/>
</dbReference>
<dbReference type="GO" id="GO:0051307">
    <property type="term" value="P:meiotic chromosome separation"/>
    <property type="evidence" value="ECO:0007669"/>
    <property type="project" value="TreeGrafter"/>
</dbReference>
<sequence>MTKWRLQVHDLLERKRFNELLSFCIIILDNKIEILLNSGIDIFKDGTRVKFSEVETAENLKKIIIKLGSDPYKIKTEKILSKLLQEKATIDWKRVLKTGIDDAVLCFEDINKIFSYISVCCSEISNGKIIIYYMQLFHKIMPYFIIGDFFFLHLNKRRWITERILISSILKVSERILQNKNIEFDEKDFRYSYLLWEICLCNWWKYSKIRLEYSKIPENVGNEILSIFKNSIEIFQLLSKSSITHQYKILLVYNLWFNILELKISSLFGGRIKDVCTISENNAMAFENDKHIVNILKKKISILIDNGMYDNILDMLTYFNIFTGIIIGIVHKYIKHIGRNGCDTLFNIEHTEIPPEISILFEEYIIYNEKLLKKDITDLHILKIELCLINCIVFDKTIGFFNNSSNRIIKSESKLNKEIIYSFLLTVGVVNSLLDLVLSEKLLIIIKELLYYQHNTLSKILCIGVLADWNFLRNIDGYASCLIGNVFKKVINKGCESEIDEGLKQYVVKIIIEILSMISGLIENYNNENSLHQIEDISQLPKIAMRIKTFTCEAIIRYIQYMGEITEEYFFIMEKIFEGLFSDKITKDNSKVEIDELVLSFILSISENLLRLSSQLNHKKKFQDSIRISTFGLLSLSNIISIPWIIQNDTFFQGTKEYRDIKVTYDTDTSNENFDPLLTPKNIKSFPQPFETINKNTSKAETGRFWRTPGCLSNGLFEMKNYYVDNHKNSSVDILSTPIVGNGNFEDLQTPFTTRIRNYSISQFKSQTIKRIQISTLNNCKTMTRTKKMELQTEKEYKNEYYDPESMNNDSPDYPIHILLYMLMLEQLVLSMNLFSNENSNDTPVELHRIISLIKDNIGILFSQIDDFSFTFIFNDLEGFSLECEPFRKISKRTLNRSAIQMKRHFNNIILTLVSRFVKTKLLLIDGFTDVDVIDLFPESSGPRNTICRAIWINLELSVYKSCRFGTNKYSKIFKKMVKNGFYSRLLSLFNNAIPFYNETSILVCKSKVEFLNLYNNRINLLEFYSWIINFQKQCIKSDFFIVDIDSFICNMLTILSNLEESINNSELNLKREVYLIEIHTLRIHLLMECKFELRDSLLSWFKESFSVNQEIVKEMNKFFNSSHAFLDVNFNEKCCIDNNLLDISYWITQSQEVLINENDDEYNLSNEMFLTDNNSNLEEIDDDIPIPLGNVKTNKINLPKENRKHELNYTRKTKTQSFVRNNVRFATSGGYSEANTKTMSTNNNNEFKVTEVKILVYNSLKLLDIIEFQGINNIYRAKLLNILLYFFSHCWTFCIKYRELSNSVNKKICDLIDYSLRNIIKTKISLNDEIDNQYNILLINFGVLITKLLYKAANYQKDISSSDDYLIWLEIAHLYNKHLIALIEDKYVLSKTFLSEKLPNSCFGSEAIFKLVVLQIENIHIEGSYIEIFDLLNYLDGLEFPDLSECNIVNIALFARLYRRLSEIFDNSRKPELSLFLILESNKFTQALIQSLDNYINDIRPDLAIFSFNGVSKTNIIGVIIKSLIDLGVSWWKIGEIERSNSIFIRVYNFCREWTRSYINILKILFHQLPILFSLTKNLNNMNNLNDINGLNCTLDSSYALDLNYSIDGINQLMSNLCDIYYYYSQFDGCNDFNFSDEKIILMIIIYLLFYSSINSSENVLNRLKKLDFIFPDENTIIVTNNDFAMCLVLKKILRRIISTKNNDIDILLNIFLELNFGIDDYYFNIFYMTILNYALLITSSKYIDSVAVTIEKNKKAAQFKTSENVSVYLLLNNILDDEARHQPNFNSCKINSIAKELIKKATDVKSTFFNLFKADFKNCMEFNRNIGLDEYIFNTLSLLLDKHRNPGKNFNTKIKILKEINELFDVILHYIIFCFKHNALILVNNIISIVIDLILLISSLTYPVQKLISAFSDITSSLINLLSIYNPSLYIHSMRKIQKIFENYKKKESKEHVICCFETLNNKVFFNNLKYISSFILKLDESKTNIKNDEFYLNDIIPRIHIRFSSFFSTFSSRIITEKTKFSLFQITRDISISKNIKQNVSSVRRKSDSFIPTNLTVFYFVESSKICNLLGSFYEIQRENILSIIDVDVNQKSSRKARDWWSRRINLELKLEAWLSLFTSVIFKNWTTKLLFGFPKQLSNSKYNSRIMSYLDDSLKGYKSIGIFDIVLYSLLTNTPNLISLLNYITITNFDFSMLYEYFNKTILRGVTKCDIKNYPVIIFPDKLLMNIPIEGISELLLQPITRGLNSKVSMDNFIYLMNKIGNKGNNKCLLAKMCNIYYFINPSGDLSDTEKIIVPAISKLFKEGNCIGISNSIPQPVSMMNEININSTNLYLFCGHQAGEKFIKGESIERGITTSDSLGNEIFNFPPSLLIGCSSSRIRSYETNDIFCTPLYYLIGGSPFILGALWDVTDQDIDRFTLSIFDNWFKSNLSLLESITVSRRSCKLPLLNGSSCVCFGHPL</sequence>
<dbReference type="EMBL" id="JAWDEY010000006">
    <property type="protein sequence ID" value="KAK6590501.1"/>
    <property type="molecule type" value="Genomic_DNA"/>
</dbReference>
<dbReference type="PROSITE" id="PS51700">
    <property type="entry name" value="SEPARIN"/>
    <property type="match status" value="1"/>
</dbReference>
<evidence type="ECO:0000256" key="3">
    <source>
        <dbReference type="ARBA" id="ARBA00022801"/>
    </source>
</evidence>